<dbReference type="AlphaFoldDB" id="A0A0V1N384"/>
<protein>
    <submittedName>
        <fullName evidence="1">Uncharacterized protein</fullName>
    </submittedName>
</protein>
<accession>A0A0V1N384</accession>
<organism evidence="1 2">
    <name type="scientific">Trichinella papuae</name>
    <dbReference type="NCBI Taxonomy" id="268474"/>
    <lineage>
        <taxon>Eukaryota</taxon>
        <taxon>Metazoa</taxon>
        <taxon>Ecdysozoa</taxon>
        <taxon>Nematoda</taxon>
        <taxon>Enoplea</taxon>
        <taxon>Dorylaimia</taxon>
        <taxon>Trichinellida</taxon>
        <taxon>Trichinellidae</taxon>
        <taxon>Trichinella</taxon>
    </lineage>
</organism>
<reference evidence="1 2" key="1">
    <citation type="submission" date="2015-01" db="EMBL/GenBank/DDBJ databases">
        <title>Evolution of Trichinella species and genotypes.</title>
        <authorList>
            <person name="Korhonen P.K."/>
            <person name="Edoardo P."/>
            <person name="Giuseppe L.R."/>
            <person name="Gasser R.B."/>
        </authorList>
    </citation>
    <scope>NUCLEOTIDE SEQUENCE [LARGE SCALE GENOMIC DNA]</scope>
    <source>
        <strain evidence="1">ISS1980</strain>
    </source>
</reference>
<comment type="caution">
    <text evidence="1">The sequence shown here is derived from an EMBL/GenBank/DDBJ whole genome shotgun (WGS) entry which is preliminary data.</text>
</comment>
<evidence type="ECO:0000313" key="1">
    <source>
        <dbReference type="EMBL" id="KRZ78245.1"/>
    </source>
</evidence>
<gene>
    <name evidence="1" type="ORF">T10_1060</name>
</gene>
<name>A0A0V1N384_9BILA</name>
<sequence length="90" mass="10405">MKKTLIRISGLVSMTRNISKDVNKEEILIKQPRSLSSCVFLSRFKDHGHERRMEILDLYRGMELARAVTQRPSLFSHWSSGLTTIEFNPA</sequence>
<proteinExistence type="predicted"/>
<keyword evidence="2" id="KW-1185">Reference proteome</keyword>
<dbReference type="Proteomes" id="UP000054843">
    <property type="component" value="Unassembled WGS sequence"/>
</dbReference>
<evidence type="ECO:0000313" key="2">
    <source>
        <dbReference type="Proteomes" id="UP000054843"/>
    </source>
</evidence>
<dbReference type="EMBL" id="JYDO01000013">
    <property type="protein sequence ID" value="KRZ78245.1"/>
    <property type="molecule type" value="Genomic_DNA"/>
</dbReference>